<dbReference type="GO" id="GO:0016787">
    <property type="term" value="F:hydrolase activity"/>
    <property type="evidence" value="ECO:0007669"/>
    <property type="project" value="UniProtKB-KW"/>
</dbReference>
<name>A0A428MYV7_9BACI</name>
<dbReference type="Pfam" id="PF02578">
    <property type="entry name" value="Cu-oxidase_4"/>
    <property type="match status" value="1"/>
</dbReference>
<proteinExistence type="inferred from homology"/>
<protein>
    <recommendedName>
        <fullName evidence="12">Purine nucleoside phosphorylase</fullName>
    </recommendedName>
</protein>
<keyword evidence="7" id="KW-0378">Hydrolase</keyword>
<dbReference type="Proteomes" id="UP000275076">
    <property type="component" value="Unassembled WGS sequence"/>
</dbReference>
<evidence type="ECO:0000256" key="10">
    <source>
        <dbReference type="ARBA" id="ARBA00048968"/>
    </source>
</evidence>
<sequence>MKRYEGRDRMKNDPFLRQEERYYLIKQKPFDESPGLTAGMTSRLGGAGTAPYDTLNVAFHVEDNIETVLENRGRIAESIGFSLSDWVAAEQVHGADIVKVDQHDKGKGAWNKEQSIGNFDGMYTLEKDVLLASFYADCVPLLFYAANHECVGVAHAGWKGTSADIGGALVKKWRDVEGINPKNIYAAIGPSISKSVYEVDNFVIRQMEHVLPKGQTPPWTPSKPNHWLLDLKEMNRILLNKAGIPLSNIFKSAHCTYKESDMFFSHRRSDGATGRMMAFIGIRGKC</sequence>
<evidence type="ECO:0000256" key="1">
    <source>
        <dbReference type="ARBA" id="ARBA00000553"/>
    </source>
</evidence>
<evidence type="ECO:0000313" key="14">
    <source>
        <dbReference type="Proteomes" id="UP000275076"/>
    </source>
</evidence>
<dbReference type="InterPro" id="IPR011324">
    <property type="entry name" value="Cytotoxic_necrot_fac-like_cat"/>
</dbReference>
<dbReference type="PANTHER" id="PTHR30616:SF2">
    <property type="entry name" value="PURINE NUCLEOSIDE PHOSPHORYLASE LACC1"/>
    <property type="match status" value="1"/>
</dbReference>
<keyword evidence="14" id="KW-1185">Reference proteome</keyword>
<evidence type="ECO:0000256" key="8">
    <source>
        <dbReference type="ARBA" id="ARBA00022833"/>
    </source>
</evidence>
<dbReference type="InterPro" id="IPR003730">
    <property type="entry name" value="Cu_polyphenol_OxRdtase"/>
</dbReference>
<comment type="function">
    <text evidence="3">Purine nucleoside enzyme that catalyzes the phosphorolysis of adenosine and inosine nucleosides, yielding D-ribose 1-phosphate and the respective free bases, adenine and hypoxanthine. Also catalyzes the phosphorolysis of S-methyl-5'-thioadenosine into adenine and S-methyl-5-thio-alpha-D-ribose 1-phosphate. Also has adenosine deaminase activity.</text>
</comment>
<dbReference type="OrthoDB" id="4279at2"/>
<evidence type="ECO:0000256" key="2">
    <source>
        <dbReference type="ARBA" id="ARBA00001947"/>
    </source>
</evidence>
<dbReference type="Gene3D" id="3.60.140.10">
    <property type="entry name" value="CNF1/YfiH-like putative cysteine hydrolases"/>
    <property type="match status" value="1"/>
</dbReference>
<keyword evidence="5" id="KW-0808">Transferase</keyword>
<comment type="catalytic activity">
    <reaction evidence="10">
        <text>adenosine + phosphate = alpha-D-ribose 1-phosphate + adenine</text>
        <dbReference type="Rhea" id="RHEA:27642"/>
        <dbReference type="ChEBI" id="CHEBI:16335"/>
        <dbReference type="ChEBI" id="CHEBI:16708"/>
        <dbReference type="ChEBI" id="CHEBI:43474"/>
        <dbReference type="ChEBI" id="CHEBI:57720"/>
        <dbReference type="EC" id="2.4.2.1"/>
    </reaction>
    <physiologicalReaction direction="left-to-right" evidence="10">
        <dbReference type="Rhea" id="RHEA:27643"/>
    </physiologicalReaction>
</comment>
<keyword evidence="6" id="KW-0479">Metal-binding</keyword>
<dbReference type="NCBIfam" id="TIGR00726">
    <property type="entry name" value="peptidoglycan editing factor PgeF"/>
    <property type="match status" value="1"/>
</dbReference>
<comment type="similarity">
    <text evidence="4 12">Belongs to the purine nucleoside phosphorylase YfiH/LACC1 family.</text>
</comment>
<evidence type="ECO:0000256" key="3">
    <source>
        <dbReference type="ARBA" id="ARBA00003215"/>
    </source>
</evidence>
<evidence type="ECO:0000256" key="6">
    <source>
        <dbReference type="ARBA" id="ARBA00022723"/>
    </source>
</evidence>
<comment type="catalytic activity">
    <reaction evidence="1">
        <text>inosine + phosphate = alpha-D-ribose 1-phosphate + hypoxanthine</text>
        <dbReference type="Rhea" id="RHEA:27646"/>
        <dbReference type="ChEBI" id="CHEBI:17368"/>
        <dbReference type="ChEBI" id="CHEBI:17596"/>
        <dbReference type="ChEBI" id="CHEBI:43474"/>
        <dbReference type="ChEBI" id="CHEBI:57720"/>
        <dbReference type="EC" id="2.4.2.1"/>
    </reaction>
    <physiologicalReaction direction="left-to-right" evidence="1">
        <dbReference type="Rhea" id="RHEA:27647"/>
    </physiologicalReaction>
</comment>
<evidence type="ECO:0000256" key="4">
    <source>
        <dbReference type="ARBA" id="ARBA00007353"/>
    </source>
</evidence>
<gene>
    <name evidence="13" type="primary">pgeF</name>
    <name evidence="13" type="ORF">D7Z54_21695</name>
</gene>
<evidence type="ECO:0000256" key="7">
    <source>
        <dbReference type="ARBA" id="ARBA00022801"/>
    </source>
</evidence>
<dbReference type="AlphaFoldDB" id="A0A428MYV7"/>
<evidence type="ECO:0000313" key="13">
    <source>
        <dbReference type="EMBL" id="RSL31302.1"/>
    </source>
</evidence>
<dbReference type="GO" id="GO:0005507">
    <property type="term" value="F:copper ion binding"/>
    <property type="evidence" value="ECO:0007669"/>
    <property type="project" value="TreeGrafter"/>
</dbReference>
<dbReference type="GO" id="GO:0017061">
    <property type="term" value="F:S-methyl-5-thioadenosine phosphorylase activity"/>
    <property type="evidence" value="ECO:0007669"/>
    <property type="project" value="UniProtKB-EC"/>
</dbReference>
<dbReference type="CDD" id="cd16833">
    <property type="entry name" value="YfiH"/>
    <property type="match status" value="1"/>
</dbReference>
<keyword evidence="8" id="KW-0862">Zinc</keyword>
<dbReference type="EMBL" id="RBVX01000026">
    <property type="protein sequence ID" value="RSL31302.1"/>
    <property type="molecule type" value="Genomic_DNA"/>
</dbReference>
<dbReference type="SUPFAM" id="SSF64438">
    <property type="entry name" value="CNF1/YfiH-like putative cysteine hydrolases"/>
    <property type="match status" value="1"/>
</dbReference>
<evidence type="ECO:0000256" key="5">
    <source>
        <dbReference type="ARBA" id="ARBA00022679"/>
    </source>
</evidence>
<dbReference type="InterPro" id="IPR038371">
    <property type="entry name" value="Cu_polyphenol_OxRdtase_sf"/>
</dbReference>
<dbReference type="PANTHER" id="PTHR30616">
    <property type="entry name" value="UNCHARACTERIZED PROTEIN YFIH"/>
    <property type="match status" value="1"/>
</dbReference>
<accession>A0A428MYV7</accession>
<reference evidence="13 14" key="1">
    <citation type="submission" date="2018-10" db="EMBL/GenBank/DDBJ databases">
        <title>Draft genome sequence of Bacillus salarius IM0101, isolated from a hypersaline soil in Inner Mongolia, China.</title>
        <authorList>
            <person name="Yamprayoonswat W."/>
            <person name="Boonvisut S."/>
            <person name="Jumpathong W."/>
            <person name="Sittihan S."/>
            <person name="Ruangsuj P."/>
            <person name="Wanthongcharoen S."/>
            <person name="Thongpramul N."/>
            <person name="Pimmason S."/>
            <person name="Yu B."/>
            <person name="Yasawong M."/>
        </authorList>
    </citation>
    <scope>NUCLEOTIDE SEQUENCE [LARGE SCALE GENOMIC DNA]</scope>
    <source>
        <strain evidence="13 14">IM0101</strain>
    </source>
</reference>
<organism evidence="13 14">
    <name type="scientific">Salibacterium salarium</name>
    <dbReference type="NCBI Taxonomy" id="284579"/>
    <lineage>
        <taxon>Bacteria</taxon>
        <taxon>Bacillati</taxon>
        <taxon>Bacillota</taxon>
        <taxon>Bacilli</taxon>
        <taxon>Bacillales</taxon>
        <taxon>Bacillaceae</taxon>
    </lineage>
</organism>
<comment type="caution">
    <text evidence="13">The sequence shown here is derived from an EMBL/GenBank/DDBJ whole genome shotgun (WGS) entry which is preliminary data.</text>
</comment>
<evidence type="ECO:0000256" key="12">
    <source>
        <dbReference type="RuleBase" id="RU361274"/>
    </source>
</evidence>
<comment type="catalytic activity">
    <reaction evidence="11">
        <text>S-methyl-5'-thioadenosine + phosphate = 5-(methylsulfanyl)-alpha-D-ribose 1-phosphate + adenine</text>
        <dbReference type="Rhea" id="RHEA:11852"/>
        <dbReference type="ChEBI" id="CHEBI:16708"/>
        <dbReference type="ChEBI" id="CHEBI:17509"/>
        <dbReference type="ChEBI" id="CHEBI:43474"/>
        <dbReference type="ChEBI" id="CHEBI:58533"/>
        <dbReference type="EC" id="2.4.2.28"/>
    </reaction>
    <physiologicalReaction direction="left-to-right" evidence="11">
        <dbReference type="Rhea" id="RHEA:11853"/>
    </physiologicalReaction>
</comment>
<comment type="cofactor">
    <cofactor evidence="2">
        <name>Zn(2+)</name>
        <dbReference type="ChEBI" id="CHEBI:29105"/>
    </cofactor>
</comment>
<evidence type="ECO:0000256" key="11">
    <source>
        <dbReference type="ARBA" id="ARBA00049893"/>
    </source>
</evidence>
<evidence type="ECO:0000256" key="9">
    <source>
        <dbReference type="ARBA" id="ARBA00047989"/>
    </source>
</evidence>
<comment type="catalytic activity">
    <reaction evidence="9">
        <text>adenosine + H2O + H(+) = inosine + NH4(+)</text>
        <dbReference type="Rhea" id="RHEA:24408"/>
        <dbReference type="ChEBI" id="CHEBI:15377"/>
        <dbReference type="ChEBI" id="CHEBI:15378"/>
        <dbReference type="ChEBI" id="CHEBI:16335"/>
        <dbReference type="ChEBI" id="CHEBI:17596"/>
        <dbReference type="ChEBI" id="CHEBI:28938"/>
        <dbReference type="EC" id="3.5.4.4"/>
    </reaction>
    <physiologicalReaction direction="left-to-right" evidence="9">
        <dbReference type="Rhea" id="RHEA:24409"/>
    </physiologicalReaction>
</comment>